<evidence type="ECO:0000259" key="8">
    <source>
        <dbReference type="PROSITE" id="PS50928"/>
    </source>
</evidence>
<evidence type="ECO:0000256" key="7">
    <source>
        <dbReference type="RuleBase" id="RU363032"/>
    </source>
</evidence>
<feature type="transmembrane region" description="Helical" evidence="7">
    <location>
        <begin position="181"/>
        <end position="198"/>
    </location>
</feature>
<evidence type="ECO:0000313" key="9">
    <source>
        <dbReference type="EMBL" id="RNB85613.1"/>
    </source>
</evidence>
<dbReference type="AlphaFoldDB" id="A0A3M8DCB6"/>
<evidence type="ECO:0000313" key="10">
    <source>
        <dbReference type="Proteomes" id="UP000281915"/>
    </source>
</evidence>
<comment type="subcellular location">
    <subcellularLocation>
        <location evidence="1 7">Cell membrane</location>
        <topology evidence="1 7">Multi-pass membrane protein</topology>
    </subcellularLocation>
</comment>
<evidence type="ECO:0000256" key="4">
    <source>
        <dbReference type="ARBA" id="ARBA00022692"/>
    </source>
</evidence>
<comment type="similarity">
    <text evidence="7">Belongs to the binding-protein-dependent transport system permease family.</text>
</comment>
<protein>
    <submittedName>
        <fullName evidence="9">ABC transporter permease</fullName>
    </submittedName>
</protein>
<evidence type="ECO:0000256" key="6">
    <source>
        <dbReference type="ARBA" id="ARBA00023136"/>
    </source>
</evidence>
<dbReference type="CDD" id="cd06261">
    <property type="entry name" value="TM_PBP2"/>
    <property type="match status" value="1"/>
</dbReference>
<sequence>MDIGRVQYAVKHIVSLVPVLLGISIITFFMIRLIPGDPAQILLGPRANPETVQRVTERMGLDQPLPNQYLIYMQNLFQGNMGDSIIIQQPVLTLIGERLDVTLFLVIYTTILSVLISVPIAMWSAVRKDSLLDNGFRAASIAGLSMPSFWIGILLMLLLSIKVKLFPVSGYGNTFSEHLRHLFLPALTISFSLTPVLIRPLRTKIITILSAEFVEAARARGIKESQVMIKHVLRNAVLGTVTILGVNVGWLLGGSVIVETVFSVPGLGQLLISSILTRDYPVIQGLVLVFAALVIVVNLLTDILYTILDPRVKLE</sequence>
<evidence type="ECO:0000256" key="5">
    <source>
        <dbReference type="ARBA" id="ARBA00022989"/>
    </source>
</evidence>
<feature type="transmembrane region" description="Helical" evidence="7">
    <location>
        <begin position="138"/>
        <end position="161"/>
    </location>
</feature>
<feature type="domain" description="ABC transmembrane type-1" evidence="8">
    <location>
        <begin position="99"/>
        <end position="301"/>
    </location>
</feature>
<dbReference type="RefSeq" id="WP_122912116.1">
    <property type="nucleotide sequence ID" value="NZ_RHHT01000003.1"/>
</dbReference>
<evidence type="ECO:0000256" key="3">
    <source>
        <dbReference type="ARBA" id="ARBA00022475"/>
    </source>
</evidence>
<comment type="caution">
    <text evidence="9">The sequence shown here is derived from an EMBL/GenBank/DDBJ whole genome shotgun (WGS) entry which is preliminary data.</text>
</comment>
<reference evidence="9 10" key="1">
    <citation type="submission" date="2018-10" db="EMBL/GenBank/DDBJ databases">
        <title>Phylogenomics of Brevibacillus.</title>
        <authorList>
            <person name="Dunlap C."/>
        </authorList>
    </citation>
    <scope>NUCLEOTIDE SEQUENCE [LARGE SCALE GENOMIC DNA]</scope>
    <source>
        <strain evidence="9 10">JCM 15085</strain>
    </source>
</reference>
<dbReference type="GO" id="GO:0005886">
    <property type="term" value="C:plasma membrane"/>
    <property type="evidence" value="ECO:0007669"/>
    <property type="project" value="UniProtKB-SubCell"/>
</dbReference>
<dbReference type="Proteomes" id="UP000281915">
    <property type="component" value="Unassembled WGS sequence"/>
</dbReference>
<dbReference type="Pfam" id="PF00528">
    <property type="entry name" value="BPD_transp_1"/>
    <property type="match status" value="1"/>
</dbReference>
<dbReference type="PROSITE" id="PS50928">
    <property type="entry name" value="ABC_TM1"/>
    <property type="match status" value="1"/>
</dbReference>
<proteinExistence type="inferred from homology"/>
<dbReference type="Gene3D" id="1.10.3720.10">
    <property type="entry name" value="MetI-like"/>
    <property type="match status" value="1"/>
</dbReference>
<dbReference type="GO" id="GO:0055085">
    <property type="term" value="P:transmembrane transport"/>
    <property type="evidence" value="ECO:0007669"/>
    <property type="project" value="InterPro"/>
</dbReference>
<dbReference type="EMBL" id="RHHT01000003">
    <property type="protein sequence ID" value="RNB85613.1"/>
    <property type="molecule type" value="Genomic_DNA"/>
</dbReference>
<keyword evidence="3" id="KW-1003">Cell membrane</keyword>
<evidence type="ECO:0000256" key="1">
    <source>
        <dbReference type="ARBA" id="ARBA00004651"/>
    </source>
</evidence>
<organism evidence="9 10">
    <name type="scientific">Brevibacillus panacihumi</name>
    <dbReference type="NCBI Taxonomy" id="497735"/>
    <lineage>
        <taxon>Bacteria</taxon>
        <taxon>Bacillati</taxon>
        <taxon>Bacillota</taxon>
        <taxon>Bacilli</taxon>
        <taxon>Bacillales</taxon>
        <taxon>Paenibacillaceae</taxon>
        <taxon>Brevibacillus</taxon>
    </lineage>
</organism>
<name>A0A3M8DCB6_9BACL</name>
<dbReference type="PANTHER" id="PTHR43163">
    <property type="entry name" value="DIPEPTIDE TRANSPORT SYSTEM PERMEASE PROTEIN DPPB-RELATED"/>
    <property type="match status" value="1"/>
</dbReference>
<feature type="transmembrane region" description="Helical" evidence="7">
    <location>
        <begin position="236"/>
        <end position="262"/>
    </location>
</feature>
<evidence type="ECO:0000256" key="2">
    <source>
        <dbReference type="ARBA" id="ARBA00022448"/>
    </source>
</evidence>
<dbReference type="InterPro" id="IPR045621">
    <property type="entry name" value="BPD_transp_1_N"/>
</dbReference>
<feature type="transmembrane region" description="Helical" evidence="7">
    <location>
        <begin position="101"/>
        <end position="126"/>
    </location>
</feature>
<feature type="transmembrane region" description="Helical" evidence="7">
    <location>
        <begin position="12"/>
        <end position="34"/>
    </location>
</feature>
<feature type="transmembrane region" description="Helical" evidence="7">
    <location>
        <begin position="282"/>
        <end position="308"/>
    </location>
</feature>
<dbReference type="PANTHER" id="PTHR43163:SF6">
    <property type="entry name" value="DIPEPTIDE TRANSPORT SYSTEM PERMEASE PROTEIN DPPB-RELATED"/>
    <property type="match status" value="1"/>
</dbReference>
<keyword evidence="5 7" id="KW-1133">Transmembrane helix</keyword>
<dbReference type="SUPFAM" id="SSF161098">
    <property type="entry name" value="MetI-like"/>
    <property type="match status" value="1"/>
</dbReference>
<keyword evidence="6 7" id="KW-0472">Membrane</keyword>
<gene>
    <name evidence="9" type="ORF">EDM58_03555</name>
</gene>
<keyword evidence="4 7" id="KW-0812">Transmembrane</keyword>
<dbReference type="Pfam" id="PF19300">
    <property type="entry name" value="BPD_transp_1_N"/>
    <property type="match status" value="1"/>
</dbReference>
<dbReference type="InterPro" id="IPR000515">
    <property type="entry name" value="MetI-like"/>
</dbReference>
<keyword evidence="2 7" id="KW-0813">Transport</keyword>
<accession>A0A3M8DCB6</accession>
<dbReference type="InterPro" id="IPR035906">
    <property type="entry name" value="MetI-like_sf"/>
</dbReference>